<evidence type="ECO:0000313" key="2">
    <source>
        <dbReference type="Proteomes" id="UP000799757"/>
    </source>
</evidence>
<organism evidence="1 2">
    <name type="scientific">Melanomma pulvis-pyrius CBS 109.77</name>
    <dbReference type="NCBI Taxonomy" id="1314802"/>
    <lineage>
        <taxon>Eukaryota</taxon>
        <taxon>Fungi</taxon>
        <taxon>Dikarya</taxon>
        <taxon>Ascomycota</taxon>
        <taxon>Pezizomycotina</taxon>
        <taxon>Dothideomycetes</taxon>
        <taxon>Pleosporomycetidae</taxon>
        <taxon>Pleosporales</taxon>
        <taxon>Melanommataceae</taxon>
        <taxon>Melanomma</taxon>
    </lineage>
</organism>
<dbReference type="Proteomes" id="UP000799757">
    <property type="component" value="Unassembled WGS sequence"/>
</dbReference>
<name>A0A6A6XH05_9PLEO</name>
<keyword evidence="2" id="KW-1185">Reference proteome</keyword>
<dbReference type="AlphaFoldDB" id="A0A6A6XH05"/>
<accession>A0A6A6XH05</accession>
<protein>
    <submittedName>
        <fullName evidence="1">Uncharacterized protein</fullName>
    </submittedName>
</protein>
<reference evidence="1" key="1">
    <citation type="journal article" date="2020" name="Stud. Mycol.">
        <title>101 Dothideomycetes genomes: a test case for predicting lifestyles and emergence of pathogens.</title>
        <authorList>
            <person name="Haridas S."/>
            <person name="Albert R."/>
            <person name="Binder M."/>
            <person name="Bloem J."/>
            <person name="Labutti K."/>
            <person name="Salamov A."/>
            <person name="Andreopoulos B."/>
            <person name="Baker S."/>
            <person name="Barry K."/>
            <person name="Bills G."/>
            <person name="Bluhm B."/>
            <person name="Cannon C."/>
            <person name="Castanera R."/>
            <person name="Culley D."/>
            <person name="Daum C."/>
            <person name="Ezra D."/>
            <person name="Gonzalez J."/>
            <person name="Henrissat B."/>
            <person name="Kuo A."/>
            <person name="Liang C."/>
            <person name="Lipzen A."/>
            <person name="Lutzoni F."/>
            <person name="Magnuson J."/>
            <person name="Mondo S."/>
            <person name="Nolan M."/>
            <person name="Ohm R."/>
            <person name="Pangilinan J."/>
            <person name="Park H.-J."/>
            <person name="Ramirez L."/>
            <person name="Alfaro M."/>
            <person name="Sun H."/>
            <person name="Tritt A."/>
            <person name="Yoshinaga Y."/>
            <person name="Zwiers L.-H."/>
            <person name="Turgeon B."/>
            <person name="Goodwin S."/>
            <person name="Spatafora J."/>
            <person name="Crous P."/>
            <person name="Grigoriev I."/>
        </authorList>
    </citation>
    <scope>NUCLEOTIDE SEQUENCE</scope>
    <source>
        <strain evidence="1">CBS 109.77</strain>
    </source>
</reference>
<evidence type="ECO:0000313" key="1">
    <source>
        <dbReference type="EMBL" id="KAF2795759.1"/>
    </source>
</evidence>
<gene>
    <name evidence="1" type="ORF">K505DRAFT_8931</name>
</gene>
<dbReference type="EMBL" id="MU001849">
    <property type="protein sequence ID" value="KAF2795759.1"/>
    <property type="molecule type" value="Genomic_DNA"/>
</dbReference>
<proteinExistence type="predicted"/>
<sequence>MIIKWTPKQGRDCELVGTKGGGSFIYPGWASRRHDPFPPSPPVGSTKCDLAWTIAANIGMGQRRGLRTLPMQMTQLHLGTIVSNNNRSIQTVASTISRFFLSVSSSTCIPRESRCLKKRNKRLEAFGGADGARRPAYARAWGDASAWAHWQSERLARAPTWQVSALRGGR</sequence>